<feature type="transmembrane region" description="Helical" evidence="5">
    <location>
        <begin position="252"/>
        <end position="272"/>
    </location>
</feature>
<dbReference type="InterPro" id="IPR036259">
    <property type="entry name" value="MFS_trans_sf"/>
</dbReference>
<evidence type="ECO:0000256" key="1">
    <source>
        <dbReference type="ARBA" id="ARBA00004651"/>
    </source>
</evidence>
<evidence type="ECO:0000256" key="3">
    <source>
        <dbReference type="ARBA" id="ARBA00022989"/>
    </source>
</evidence>
<feature type="transmembrane region" description="Helical" evidence="5">
    <location>
        <begin position="25"/>
        <end position="43"/>
    </location>
</feature>
<feature type="transmembrane region" description="Helical" evidence="5">
    <location>
        <begin position="315"/>
        <end position="334"/>
    </location>
</feature>
<dbReference type="Proteomes" id="UP000536624">
    <property type="component" value="Unassembled WGS sequence"/>
</dbReference>
<keyword evidence="2 5" id="KW-0812">Transmembrane</keyword>
<dbReference type="AlphaFoldDB" id="A0A7X6B1F5"/>
<dbReference type="EMBL" id="JAALLH010000001">
    <property type="protein sequence ID" value="NIY69247.1"/>
    <property type="molecule type" value="Genomic_DNA"/>
</dbReference>
<evidence type="ECO:0000259" key="6">
    <source>
        <dbReference type="PROSITE" id="PS50850"/>
    </source>
</evidence>
<feature type="transmembrane region" description="Helical" evidence="5">
    <location>
        <begin position="186"/>
        <end position="202"/>
    </location>
</feature>
<reference evidence="7 8" key="1">
    <citation type="submission" date="2020-02" db="EMBL/GenBank/DDBJ databases">
        <title>Streptomyces malaysiensis DSM14702 (JHCC583434, PFL_A843) Genome sequencing and assembly.</title>
        <authorList>
            <person name="Samborskyy M."/>
        </authorList>
    </citation>
    <scope>NUCLEOTIDE SEQUENCE [LARGE SCALE GENOMIC DNA]</scope>
    <source>
        <strain evidence="7 8">DSM 14702</strain>
    </source>
</reference>
<feature type="domain" description="Major facilitator superfamily (MFS) profile" evidence="6">
    <location>
        <begin position="248"/>
        <end position="448"/>
    </location>
</feature>
<dbReference type="InterPro" id="IPR011701">
    <property type="entry name" value="MFS"/>
</dbReference>
<name>A0A7X6B1F5_STRMQ</name>
<feature type="transmembrane region" description="Helical" evidence="5">
    <location>
        <begin position="63"/>
        <end position="82"/>
    </location>
</feature>
<dbReference type="InterPro" id="IPR020846">
    <property type="entry name" value="MFS_dom"/>
</dbReference>
<sequence>MQDSKGRTYRIGETDRDILGHSRKLMVYLPWVAMMAISVSEYAYGSAEDTLSEAHGWTQSNTFWILSVWVFFQAGIAFPAGWLREKGILTARKAMFLGAGLCLIGFLALSHVDNVFMAIVGFGVIGGLGSGFVYATCINMVGKWFPERRGAKTGFVNGGFAYGALPFIFIFNYWFDTGNFNEILDLIGVYVLIIVAICAWFFKDPPKNWWPADIDPLSYSGNAKSATSLAKNPPAVRQYTPKEAIRTGMLPLMWFSLVLTAGVSIFGISFQVDYAKEVGFGPLVAASSMGIMSVINGVGRGVVGWLSDLWGRKSTLVFVIVVLGLAQFGVIWAGNIHNEALFLFFAFLSGFGGGAFYPMFAALTPDYFGENYNATNYGLVYSGKLISGLFGGGLGSMVVDSWGYDGAYALAGGISMVAAAVALLLRQPGRPRVRGIAPNPQPISREVV</sequence>
<evidence type="ECO:0000313" key="8">
    <source>
        <dbReference type="Proteomes" id="UP000536624"/>
    </source>
</evidence>
<dbReference type="PROSITE" id="PS50850">
    <property type="entry name" value="MFS"/>
    <property type="match status" value="1"/>
</dbReference>
<feature type="transmembrane region" description="Helical" evidence="5">
    <location>
        <begin position="375"/>
        <end position="394"/>
    </location>
</feature>
<gene>
    <name evidence="7" type="ORF">SMALB_7353</name>
</gene>
<dbReference type="Pfam" id="PF07690">
    <property type="entry name" value="MFS_1"/>
    <property type="match status" value="1"/>
</dbReference>
<feature type="transmembrane region" description="Helical" evidence="5">
    <location>
        <begin position="154"/>
        <end position="174"/>
    </location>
</feature>
<keyword evidence="3 5" id="KW-1133">Transmembrane helix</keyword>
<dbReference type="PANTHER" id="PTHR11360">
    <property type="entry name" value="MONOCARBOXYLATE TRANSPORTER"/>
    <property type="match status" value="1"/>
</dbReference>
<dbReference type="GO" id="GO:0022857">
    <property type="term" value="F:transmembrane transporter activity"/>
    <property type="evidence" value="ECO:0007669"/>
    <property type="project" value="InterPro"/>
</dbReference>
<comment type="subcellular location">
    <subcellularLocation>
        <location evidence="1">Cell membrane</location>
        <topology evidence="1">Multi-pass membrane protein</topology>
    </subcellularLocation>
</comment>
<feature type="transmembrane region" description="Helical" evidence="5">
    <location>
        <begin position="278"/>
        <end position="303"/>
    </location>
</feature>
<organism evidence="7 8">
    <name type="scientific">Streptomyces malaysiensis</name>
    <dbReference type="NCBI Taxonomy" id="92644"/>
    <lineage>
        <taxon>Bacteria</taxon>
        <taxon>Bacillati</taxon>
        <taxon>Actinomycetota</taxon>
        <taxon>Actinomycetes</taxon>
        <taxon>Kitasatosporales</taxon>
        <taxon>Streptomycetaceae</taxon>
        <taxon>Streptomyces</taxon>
        <taxon>Streptomyces violaceusniger group</taxon>
    </lineage>
</organism>
<dbReference type="Gene3D" id="1.20.1250.20">
    <property type="entry name" value="MFS general substrate transporter like domains"/>
    <property type="match status" value="2"/>
</dbReference>
<comment type="caution">
    <text evidence="7">The sequence shown here is derived from an EMBL/GenBank/DDBJ whole genome shotgun (WGS) entry which is preliminary data.</text>
</comment>
<dbReference type="InterPro" id="IPR050327">
    <property type="entry name" value="Proton-linked_MCT"/>
</dbReference>
<evidence type="ECO:0000256" key="4">
    <source>
        <dbReference type="ARBA" id="ARBA00023136"/>
    </source>
</evidence>
<dbReference type="CDD" id="cd17353">
    <property type="entry name" value="MFS_OFA_like"/>
    <property type="match status" value="1"/>
</dbReference>
<evidence type="ECO:0000256" key="2">
    <source>
        <dbReference type="ARBA" id="ARBA00022692"/>
    </source>
</evidence>
<evidence type="ECO:0000256" key="5">
    <source>
        <dbReference type="SAM" id="Phobius"/>
    </source>
</evidence>
<dbReference type="PANTHER" id="PTHR11360:SF304">
    <property type="entry name" value="MFS DOMAIN-CONTAINING PROTEIN"/>
    <property type="match status" value="1"/>
</dbReference>
<dbReference type="GO" id="GO:0005886">
    <property type="term" value="C:plasma membrane"/>
    <property type="evidence" value="ECO:0007669"/>
    <property type="project" value="UniProtKB-SubCell"/>
</dbReference>
<protein>
    <submittedName>
        <fullName evidence="7">MFS transporter</fullName>
    </submittedName>
</protein>
<feature type="transmembrane region" description="Helical" evidence="5">
    <location>
        <begin position="406"/>
        <end position="425"/>
    </location>
</feature>
<feature type="transmembrane region" description="Helical" evidence="5">
    <location>
        <begin position="94"/>
        <end position="112"/>
    </location>
</feature>
<feature type="transmembrane region" description="Helical" evidence="5">
    <location>
        <begin position="118"/>
        <end position="142"/>
    </location>
</feature>
<evidence type="ECO:0000313" key="7">
    <source>
        <dbReference type="EMBL" id="NIY69247.1"/>
    </source>
</evidence>
<proteinExistence type="predicted"/>
<accession>A0A7X6B1F5</accession>
<feature type="transmembrane region" description="Helical" evidence="5">
    <location>
        <begin position="340"/>
        <end position="363"/>
    </location>
</feature>
<dbReference type="SUPFAM" id="SSF103473">
    <property type="entry name" value="MFS general substrate transporter"/>
    <property type="match status" value="1"/>
</dbReference>
<keyword evidence="4 5" id="KW-0472">Membrane</keyword>